<dbReference type="GO" id="GO:0016020">
    <property type="term" value="C:membrane"/>
    <property type="evidence" value="ECO:0007669"/>
    <property type="project" value="TreeGrafter"/>
</dbReference>
<feature type="transmembrane region" description="Helical" evidence="1">
    <location>
        <begin position="85"/>
        <end position="109"/>
    </location>
</feature>
<feature type="transmembrane region" description="Helical" evidence="1">
    <location>
        <begin position="152"/>
        <end position="174"/>
    </location>
</feature>
<feature type="transmembrane region" description="Helical" evidence="1">
    <location>
        <begin position="51"/>
        <end position="73"/>
    </location>
</feature>
<feature type="transmembrane region" description="Helical" evidence="1">
    <location>
        <begin position="121"/>
        <end position="140"/>
    </location>
</feature>
<sequence>MKTLGNILDDGRGIGHGFDFLRLFLASAIIAWHTATLTGHGDWARSGWAWGVEYALVPMFFMLSGFLVAGSGARLTLNNFIINRVFRIVPALAVDVFFAALVIGPLFTTVPLAEYFTDRNFFSYFANVFGWIHYLLPGVFKTNYSEAVNGALWTVPYEIGCYVIFAALMAFGVIKRRYGALLVAVAMLVAAVAIQDFGLFTESNSHPRDIKGALSFLFVEKGARLLPSFVLGVAVYQFRHWIPYSRAVMFALIGVWALISALGSYTSLFHATAFHLLALPLLAYVTVLIGLTPIPIIYPFTKGDYSYGLYLYHAPFMQTLIFLFPAFFLSDQTFWLLFFAAYPLCLLVAMVSWHVVEKPVLKLRKHFSFAATRREDEQQAGKVAERPVFVAKTSSDTALEDA</sequence>
<feature type="domain" description="Acyltransferase 3" evidence="2">
    <location>
        <begin position="17"/>
        <end position="353"/>
    </location>
</feature>
<dbReference type="OrthoDB" id="9767863at2"/>
<dbReference type="KEGG" id="cak:Caul_3692"/>
<gene>
    <name evidence="3" type="ordered locus">Caul_3692</name>
</gene>
<keyword evidence="1" id="KW-0812">Transmembrane</keyword>
<dbReference type="GO" id="GO:0000271">
    <property type="term" value="P:polysaccharide biosynthetic process"/>
    <property type="evidence" value="ECO:0007669"/>
    <property type="project" value="TreeGrafter"/>
</dbReference>
<dbReference type="eggNOG" id="COG1835">
    <property type="taxonomic scope" value="Bacteria"/>
</dbReference>
<feature type="transmembrane region" description="Helical" evidence="1">
    <location>
        <begin position="334"/>
        <end position="356"/>
    </location>
</feature>
<organism evidence="3">
    <name type="scientific">Caulobacter sp. (strain K31)</name>
    <dbReference type="NCBI Taxonomy" id="366602"/>
    <lineage>
        <taxon>Bacteria</taxon>
        <taxon>Pseudomonadati</taxon>
        <taxon>Pseudomonadota</taxon>
        <taxon>Alphaproteobacteria</taxon>
        <taxon>Caulobacterales</taxon>
        <taxon>Caulobacteraceae</taxon>
        <taxon>Caulobacter</taxon>
    </lineage>
</organism>
<dbReference type="InterPro" id="IPR050879">
    <property type="entry name" value="Acyltransferase_3"/>
</dbReference>
<keyword evidence="3" id="KW-0808">Transferase</keyword>
<reference evidence="3" key="1">
    <citation type="submission" date="2008-01" db="EMBL/GenBank/DDBJ databases">
        <title>Complete sequence of chromosome of Caulobacter sp. K31.</title>
        <authorList>
            <consortium name="US DOE Joint Genome Institute"/>
            <person name="Copeland A."/>
            <person name="Lucas S."/>
            <person name="Lapidus A."/>
            <person name="Barry K."/>
            <person name="Glavina del Rio T."/>
            <person name="Dalin E."/>
            <person name="Tice H."/>
            <person name="Pitluck S."/>
            <person name="Bruce D."/>
            <person name="Goodwin L."/>
            <person name="Thompson L.S."/>
            <person name="Brettin T."/>
            <person name="Detter J.C."/>
            <person name="Han C."/>
            <person name="Schmutz J."/>
            <person name="Larimer F."/>
            <person name="Land M."/>
            <person name="Hauser L."/>
            <person name="Kyrpides N."/>
            <person name="Kim E."/>
            <person name="Stephens C."/>
            <person name="Richardson P."/>
        </authorList>
    </citation>
    <scope>NUCLEOTIDE SEQUENCE [LARGE SCALE GENOMIC DNA]</scope>
    <source>
        <strain evidence="3">K31</strain>
    </source>
</reference>
<accession>B0T856</accession>
<dbReference type="PANTHER" id="PTHR23028">
    <property type="entry name" value="ACETYLTRANSFERASE"/>
    <property type="match status" value="1"/>
</dbReference>
<evidence type="ECO:0000256" key="1">
    <source>
        <dbReference type="SAM" id="Phobius"/>
    </source>
</evidence>
<protein>
    <submittedName>
        <fullName evidence="3">Acyltransferase 3</fullName>
    </submittedName>
</protein>
<feature type="transmembrane region" description="Helical" evidence="1">
    <location>
        <begin position="274"/>
        <end position="298"/>
    </location>
</feature>
<keyword evidence="1" id="KW-1133">Transmembrane helix</keyword>
<dbReference type="GO" id="GO:0016747">
    <property type="term" value="F:acyltransferase activity, transferring groups other than amino-acyl groups"/>
    <property type="evidence" value="ECO:0007669"/>
    <property type="project" value="InterPro"/>
</dbReference>
<dbReference type="AlphaFoldDB" id="B0T856"/>
<proteinExistence type="predicted"/>
<keyword evidence="1" id="KW-0472">Membrane</keyword>
<dbReference type="HOGENOM" id="CLU_005679_0_1_5"/>
<feature type="transmembrane region" description="Helical" evidence="1">
    <location>
        <begin position="310"/>
        <end position="328"/>
    </location>
</feature>
<dbReference type="PANTHER" id="PTHR23028:SF53">
    <property type="entry name" value="ACYL_TRANSF_3 DOMAIN-CONTAINING PROTEIN"/>
    <property type="match status" value="1"/>
</dbReference>
<dbReference type="Pfam" id="PF01757">
    <property type="entry name" value="Acyl_transf_3"/>
    <property type="match status" value="1"/>
</dbReference>
<keyword evidence="3" id="KW-0012">Acyltransferase</keyword>
<evidence type="ECO:0000259" key="2">
    <source>
        <dbReference type="Pfam" id="PF01757"/>
    </source>
</evidence>
<name>B0T856_CAUSK</name>
<dbReference type="InterPro" id="IPR002656">
    <property type="entry name" value="Acyl_transf_3_dom"/>
</dbReference>
<feature type="transmembrane region" description="Helical" evidence="1">
    <location>
        <begin position="248"/>
        <end position="268"/>
    </location>
</feature>
<feature type="transmembrane region" description="Helical" evidence="1">
    <location>
        <begin position="20"/>
        <end position="39"/>
    </location>
</feature>
<dbReference type="STRING" id="366602.Caul_3692"/>
<evidence type="ECO:0000313" key="3">
    <source>
        <dbReference type="EMBL" id="ABZ72819.1"/>
    </source>
</evidence>
<feature type="transmembrane region" description="Helical" evidence="1">
    <location>
        <begin position="181"/>
        <end position="201"/>
    </location>
</feature>
<dbReference type="EMBL" id="CP000927">
    <property type="protein sequence ID" value="ABZ72819.1"/>
    <property type="molecule type" value="Genomic_DNA"/>
</dbReference>